<keyword evidence="7 9" id="KW-1133">Transmembrane helix</keyword>
<accession>G9PEK1</accession>
<name>G9PEK1_9ACTO</name>
<dbReference type="PANTHER" id="PTHR30009:SF4">
    <property type="entry name" value="PTS SYSTEM N-ACETYLGLUCOSAMINE-SPECIFIC EIICBA COMPONENT"/>
    <property type="match status" value="1"/>
</dbReference>
<dbReference type="Proteomes" id="UP000003822">
    <property type="component" value="Unassembled WGS sequence"/>
</dbReference>
<proteinExistence type="predicted"/>
<evidence type="ECO:0000256" key="6">
    <source>
        <dbReference type="ARBA" id="ARBA00022692"/>
    </source>
</evidence>
<keyword evidence="8 9" id="KW-0472">Membrane</keyword>
<keyword evidence="5" id="KW-0598">Phosphotransferase system</keyword>
<dbReference type="EMBL" id="ACRN01000003">
    <property type="protein sequence ID" value="EHM88877.1"/>
    <property type="molecule type" value="Genomic_DNA"/>
</dbReference>
<dbReference type="InterPro" id="IPR013013">
    <property type="entry name" value="PTS_EIIC_1"/>
</dbReference>
<feature type="domain" description="PTS EIIC type-1" evidence="10">
    <location>
        <begin position="7"/>
        <end position="420"/>
    </location>
</feature>
<keyword evidence="3" id="KW-1003">Cell membrane</keyword>
<dbReference type="STRING" id="435830.HMPREF0045_00675"/>
<sequence>MTTKKKGSGFAALQRMGRSLMLPIATLPAAGLLLRLGQADVLGADGLSKHVGWMQPVADVLAAAGGAVFDNLPLIFAVGVAVGFAKKSDGSTAVAGLFGFLVFKGVLDALAKFWGAPAGPDAKINYGVLGGIIIGITAALLWQRFYRIKLPDWLAFFGGRRFVPIITSGAAVLIATVMGAIYPAFNWLINEKFGGWLMHAGAHGGIGGSVAYFVYGVVNRLLIPFGLHHLWNSLPWFQLGNCQSLTKQGETLHGDLTCFFQGTPETNAWTGNFMTGFFPIMMFALPAAALAMWRSAYPAKKKATGALMISVALTAFLTGVTEPLEYAFAYVAFPLYVVHAILTGTALVVVNALGIKDGFSFSAGFIDYVINFGKSADLSGGVFQGPILLVIIGLIYAVIYYFLFSFLIKKFNFHTPGREEEEGADAFASAQSEAAERTGKNAEAARKA</sequence>
<dbReference type="GO" id="GO:0009401">
    <property type="term" value="P:phosphoenolpyruvate-dependent sugar phosphotransferase system"/>
    <property type="evidence" value="ECO:0007669"/>
    <property type="project" value="UniProtKB-KW"/>
</dbReference>
<evidence type="ECO:0000256" key="7">
    <source>
        <dbReference type="ARBA" id="ARBA00022989"/>
    </source>
</evidence>
<dbReference type="HOGENOM" id="CLU_012312_1_0_11"/>
<dbReference type="RefSeq" id="WP_005985530.1">
    <property type="nucleotide sequence ID" value="NZ_JH470338.1"/>
</dbReference>
<evidence type="ECO:0000313" key="11">
    <source>
        <dbReference type="EMBL" id="EHM88877.1"/>
    </source>
</evidence>
<feature type="transmembrane region" description="Helical" evidence="9">
    <location>
        <begin position="123"/>
        <end position="142"/>
    </location>
</feature>
<evidence type="ECO:0000313" key="12">
    <source>
        <dbReference type="Proteomes" id="UP000003822"/>
    </source>
</evidence>
<organism evidence="11 12">
    <name type="scientific">Actinomyces graevenitzii C83</name>
    <dbReference type="NCBI Taxonomy" id="435830"/>
    <lineage>
        <taxon>Bacteria</taxon>
        <taxon>Bacillati</taxon>
        <taxon>Actinomycetota</taxon>
        <taxon>Actinomycetes</taxon>
        <taxon>Actinomycetales</taxon>
        <taxon>Actinomycetaceae</taxon>
        <taxon>Actinomyces</taxon>
    </lineage>
</organism>
<keyword evidence="2" id="KW-0813">Transport</keyword>
<dbReference type="InterPro" id="IPR050429">
    <property type="entry name" value="PTS_Glucose_EIICBA"/>
</dbReference>
<protein>
    <recommendedName>
        <fullName evidence="10">PTS EIIC type-1 domain-containing protein</fullName>
    </recommendedName>
</protein>
<feature type="transmembrane region" description="Helical" evidence="9">
    <location>
        <begin position="277"/>
        <end position="297"/>
    </location>
</feature>
<evidence type="ECO:0000256" key="8">
    <source>
        <dbReference type="ARBA" id="ARBA00023136"/>
    </source>
</evidence>
<feature type="transmembrane region" description="Helical" evidence="9">
    <location>
        <begin position="303"/>
        <end position="320"/>
    </location>
</feature>
<comment type="caution">
    <text evidence="11">The sequence shown here is derived from an EMBL/GenBank/DDBJ whole genome shotgun (WGS) entry which is preliminary data.</text>
</comment>
<reference evidence="11 12" key="1">
    <citation type="submission" date="2011-10" db="EMBL/GenBank/DDBJ databases">
        <title>The Genome Sequence of Actinomyces graevenitzii C83.</title>
        <authorList>
            <consortium name="The Broad Institute Genome Sequencing Platform"/>
            <consortium name="The Broad Institute Genome Sequencing Center for Infectious Disease"/>
            <person name="Earl A."/>
            <person name="Ward D."/>
            <person name="Feldgarden M."/>
            <person name="Gevers D."/>
            <person name="Sibley C.D."/>
            <person name="Field T.R."/>
            <person name="Grinwis M."/>
            <person name="Eshaghurshan C.S."/>
            <person name="Surette M.G."/>
            <person name="Young S.K."/>
            <person name="Zeng Q."/>
            <person name="Gargeya S."/>
            <person name="Fitzgerald M."/>
            <person name="Haas B."/>
            <person name="Abouelleil A."/>
            <person name="Alvarado L."/>
            <person name="Arachchi H.M."/>
            <person name="Berlin A."/>
            <person name="Brown A."/>
            <person name="Chapman S.B."/>
            <person name="Chen Z."/>
            <person name="Dunbar C."/>
            <person name="Freedman E."/>
            <person name="Gearin G."/>
            <person name="Goldberg J."/>
            <person name="Griggs A."/>
            <person name="Gujja S."/>
            <person name="Heiman D."/>
            <person name="Howarth C."/>
            <person name="Larson L."/>
            <person name="Lui A."/>
            <person name="MacDonald P.J.P."/>
            <person name="Montmayeur A."/>
            <person name="Murphy C."/>
            <person name="Neiman D."/>
            <person name="Pearson M."/>
            <person name="Priest M."/>
            <person name="Roberts A."/>
            <person name="Saif S."/>
            <person name="Shea T."/>
            <person name="Shenoy N."/>
            <person name="Sisk P."/>
            <person name="Stolte C."/>
            <person name="Sykes S."/>
            <person name="Wortman J."/>
            <person name="Nusbaum C."/>
            <person name="Birren B."/>
        </authorList>
    </citation>
    <scope>NUCLEOTIDE SEQUENCE [LARGE SCALE GENOMIC DNA]</scope>
    <source>
        <strain evidence="11 12">C83</strain>
    </source>
</reference>
<dbReference type="PATRIC" id="fig|435830.3.peg.647"/>
<feature type="transmembrane region" description="Helical" evidence="9">
    <location>
        <begin position="387"/>
        <end position="408"/>
    </location>
</feature>
<dbReference type="GO" id="GO:0008982">
    <property type="term" value="F:protein-N(PI)-phosphohistidine-sugar phosphotransferase activity"/>
    <property type="evidence" value="ECO:0007669"/>
    <property type="project" value="InterPro"/>
</dbReference>
<dbReference type="eggNOG" id="COG1263">
    <property type="taxonomic scope" value="Bacteria"/>
</dbReference>
<dbReference type="PROSITE" id="PS51103">
    <property type="entry name" value="PTS_EIIC_TYPE_1"/>
    <property type="match status" value="1"/>
</dbReference>
<dbReference type="Pfam" id="PF02378">
    <property type="entry name" value="PTS_EIIC"/>
    <property type="match status" value="1"/>
</dbReference>
<dbReference type="PANTHER" id="PTHR30009">
    <property type="entry name" value="CYTOCHROME C-TYPE SYNTHESIS PROTEIN AND PTS TRANSMEMBRANE COMPONENT"/>
    <property type="match status" value="1"/>
</dbReference>
<dbReference type="AlphaFoldDB" id="G9PEK1"/>
<comment type="subcellular location">
    <subcellularLocation>
        <location evidence="1">Cell membrane</location>
        <topology evidence="1">Multi-pass membrane protein</topology>
    </subcellularLocation>
</comment>
<feature type="transmembrane region" description="Helical" evidence="9">
    <location>
        <begin position="63"/>
        <end position="85"/>
    </location>
</feature>
<evidence type="ECO:0000256" key="3">
    <source>
        <dbReference type="ARBA" id="ARBA00022475"/>
    </source>
</evidence>
<dbReference type="InterPro" id="IPR003352">
    <property type="entry name" value="PTS_EIIC"/>
</dbReference>
<feature type="transmembrane region" description="Helical" evidence="9">
    <location>
        <begin position="92"/>
        <end position="111"/>
    </location>
</feature>
<feature type="transmembrane region" description="Helical" evidence="9">
    <location>
        <begin position="162"/>
        <end position="185"/>
    </location>
</feature>
<feature type="transmembrane region" description="Helical" evidence="9">
    <location>
        <begin position="197"/>
        <end position="218"/>
    </location>
</feature>
<feature type="transmembrane region" description="Helical" evidence="9">
    <location>
        <begin position="327"/>
        <end position="350"/>
    </location>
</feature>
<evidence type="ECO:0000259" key="10">
    <source>
        <dbReference type="PROSITE" id="PS51103"/>
    </source>
</evidence>
<dbReference type="GO" id="GO:0015764">
    <property type="term" value="P:N-acetylglucosamine transport"/>
    <property type="evidence" value="ECO:0007669"/>
    <property type="project" value="TreeGrafter"/>
</dbReference>
<dbReference type="GO" id="GO:0005886">
    <property type="term" value="C:plasma membrane"/>
    <property type="evidence" value="ECO:0007669"/>
    <property type="project" value="UniProtKB-SubCell"/>
</dbReference>
<evidence type="ECO:0000256" key="1">
    <source>
        <dbReference type="ARBA" id="ARBA00004651"/>
    </source>
</evidence>
<evidence type="ECO:0000256" key="5">
    <source>
        <dbReference type="ARBA" id="ARBA00022683"/>
    </source>
</evidence>
<gene>
    <name evidence="11" type="ORF">HMPREF0045_00675</name>
</gene>
<dbReference type="GO" id="GO:0090563">
    <property type="term" value="F:protein-phosphocysteine-sugar phosphotransferase activity"/>
    <property type="evidence" value="ECO:0007669"/>
    <property type="project" value="TreeGrafter"/>
</dbReference>
<keyword evidence="12" id="KW-1185">Reference proteome</keyword>
<keyword evidence="6 9" id="KW-0812">Transmembrane</keyword>
<keyword evidence="4" id="KW-0762">Sugar transport</keyword>
<evidence type="ECO:0000256" key="4">
    <source>
        <dbReference type="ARBA" id="ARBA00022597"/>
    </source>
</evidence>
<evidence type="ECO:0000256" key="9">
    <source>
        <dbReference type="SAM" id="Phobius"/>
    </source>
</evidence>
<evidence type="ECO:0000256" key="2">
    <source>
        <dbReference type="ARBA" id="ARBA00022448"/>
    </source>
</evidence>